<feature type="transmembrane region" description="Helical" evidence="1">
    <location>
        <begin position="57"/>
        <end position="80"/>
    </location>
</feature>
<sequence>MNTSHASEPQDPEAIKLAQAKAEVQELKGFYAHLSTYALVMLLLTAINLFFSPDYLWVLWPMMGWGIAIINHALGVFNIWPKFGKDWEEKQIQKRLKK</sequence>
<evidence type="ECO:0000259" key="2">
    <source>
        <dbReference type="Pfam" id="PF13239"/>
    </source>
</evidence>
<dbReference type="Proteomes" id="UP001201273">
    <property type="component" value="Unassembled WGS sequence"/>
</dbReference>
<keyword evidence="1" id="KW-0812">Transmembrane</keyword>
<protein>
    <submittedName>
        <fullName evidence="3">2TM domain-containing protein</fullName>
    </submittedName>
</protein>
<dbReference type="EMBL" id="JAIMJA010000017">
    <property type="protein sequence ID" value="MCE2596276.1"/>
    <property type="molecule type" value="Genomic_DNA"/>
</dbReference>
<feature type="transmembrane region" description="Helical" evidence="1">
    <location>
        <begin position="30"/>
        <end position="51"/>
    </location>
</feature>
<dbReference type="InterPro" id="IPR025698">
    <property type="entry name" value="2TM_dom"/>
</dbReference>
<gene>
    <name evidence="3" type="ORF">K6Y31_15845</name>
</gene>
<organism evidence="3 4">
    <name type="scientific">Motilimonas cestriensis</name>
    <dbReference type="NCBI Taxonomy" id="2742685"/>
    <lineage>
        <taxon>Bacteria</taxon>
        <taxon>Pseudomonadati</taxon>
        <taxon>Pseudomonadota</taxon>
        <taxon>Gammaproteobacteria</taxon>
        <taxon>Alteromonadales</taxon>
        <taxon>Alteromonadales genera incertae sedis</taxon>
        <taxon>Motilimonas</taxon>
    </lineage>
</organism>
<feature type="domain" description="2TM" evidence="2">
    <location>
        <begin position="19"/>
        <end position="96"/>
    </location>
</feature>
<comment type="caution">
    <text evidence="3">The sequence shown here is derived from an EMBL/GenBank/DDBJ whole genome shotgun (WGS) entry which is preliminary data.</text>
</comment>
<keyword evidence="4" id="KW-1185">Reference proteome</keyword>
<evidence type="ECO:0000256" key="1">
    <source>
        <dbReference type="SAM" id="Phobius"/>
    </source>
</evidence>
<accession>A0ABS8WF55</accession>
<evidence type="ECO:0000313" key="3">
    <source>
        <dbReference type="EMBL" id="MCE2596276.1"/>
    </source>
</evidence>
<dbReference type="Pfam" id="PF13239">
    <property type="entry name" value="2TM"/>
    <property type="match status" value="1"/>
</dbReference>
<name>A0ABS8WF55_9GAMM</name>
<keyword evidence="1" id="KW-1133">Transmembrane helix</keyword>
<reference evidence="3 4" key="1">
    <citation type="journal article" date="2022" name="Environ. Microbiol. Rep.">
        <title>Eco-phylogenetic analyses reveal divergent evolution of vitamin B12 metabolism in the marine bacterial family 'Psychromonadaceae'.</title>
        <authorList>
            <person name="Jin X."/>
            <person name="Yang Y."/>
            <person name="Cao H."/>
            <person name="Gao B."/>
            <person name="Zhao Z."/>
        </authorList>
    </citation>
    <scope>NUCLEOTIDE SEQUENCE [LARGE SCALE GENOMIC DNA]</scope>
    <source>
        <strain evidence="3 4">MKS20</strain>
    </source>
</reference>
<keyword evidence="1" id="KW-0472">Membrane</keyword>
<evidence type="ECO:0000313" key="4">
    <source>
        <dbReference type="Proteomes" id="UP001201273"/>
    </source>
</evidence>
<proteinExistence type="predicted"/>